<name>A0A1A9K5J3_9PSED</name>
<evidence type="ECO:0000256" key="1">
    <source>
        <dbReference type="SAM" id="MobiDB-lite"/>
    </source>
</evidence>
<organism evidence="2 3">
    <name type="scientific">Pseudomonas citronellolis</name>
    <dbReference type="NCBI Taxonomy" id="53408"/>
    <lineage>
        <taxon>Bacteria</taxon>
        <taxon>Pseudomonadati</taxon>
        <taxon>Pseudomonadota</taxon>
        <taxon>Gammaproteobacteria</taxon>
        <taxon>Pseudomonadales</taxon>
        <taxon>Pseudomonadaceae</taxon>
        <taxon>Pseudomonas</taxon>
    </lineage>
</organism>
<protein>
    <submittedName>
        <fullName evidence="2">Uncharacterized protein</fullName>
    </submittedName>
</protein>
<accession>A0A1A9K5J3</accession>
<sequence length="814" mass="92440">MSRRNELLRLASEQGQSPQVISSILDTVDAHPDLIDLPRMMTGLLRVLRTVDIGRPIQLQDCDPLVWREACEWLISLRKQSEIFRDLGELFWLGEPAPSRNPVLNRGVKKHGFPYAVLWYLPRDVEGARDYERLLAQLLVAFQQQRSDNLYQQRYAVFLGLRRLCELRHCSIPPELNIWGTAEHFLTSCQLFSPSESRSVDAELFAPISRFVRYSHGEEPPTRSGGGSGRGRRKKTDQQELSHFISEDPRGFVLGDPEDPDQLPGHYNILAESADSHEGELAPDELSPPVEIWILDDDGSERPYVADKLSQQAVEAHIVRSRQLLPFSYTQFTLVELRDLLFGASDLFASCQQELSQAQDPSGLQLRMEAILLLHISLWLGQPTTQVVQLTVVECEEDCTDGLALVKGSPERFSVIVRRPDLVGDDRWLPATGIRPLLLRILLPDLAGSSALIGALFRHFPRSSNQVFRRQAAELETEARVVLELLGRGDPRFTLTKVRNYLFHQLVSDTHDVAAASMLSGVCVPSAQTPRYYLQFDANHLRRIYAESLGRVLRQVYACAGLAYEPVEVGIVQRGAVGASHCLLPETVVMNVKALAGVLRRKPAGRLSDMLTWHNHYTLWVVQMFMLSTGCRAIRNPLRYTDEFDLILGMGAMSDKDSDDRHMSRLICMPSMLRRQLDQYFQHCLALTRYLIGYLPHDEEGRWSRGFFLSSSESGIRRLEIRPATIRQHMQQVSGYIPHRINAYRKFIRTELAERGCPAEVLAAYMGHWLRGEEPQDAYSSFCPLTYTEVVGEWITRLLKDLGWSAFGSPWVVE</sequence>
<evidence type="ECO:0000313" key="2">
    <source>
        <dbReference type="EMBL" id="ANI12804.1"/>
    </source>
</evidence>
<dbReference type="EMBL" id="CP015878">
    <property type="protein sequence ID" value="ANI12804.1"/>
    <property type="molecule type" value="Genomic_DNA"/>
</dbReference>
<dbReference type="AlphaFoldDB" id="A0A1A9K5J3"/>
<gene>
    <name evidence="2" type="ORF">A9C11_01915</name>
</gene>
<dbReference type="Proteomes" id="UP000077748">
    <property type="component" value="Chromosome"/>
</dbReference>
<reference evidence="2 3" key="1">
    <citation type="submission" date="2016-05" db="EMBL/GenBank/DDBJ databases">
        <title>Genome Sequence of Pseudomonas citronellolis Strain SJTE-3, an Estrogens and Persistent Organic Pollutants degradation strain.</title>
        <authorList>
            <person name="Liang R."/>
        </authorList>
    </citation>
    <scope>NUCLEOTIDE SEQUENCE [LARGE SCALE GENOMIC DNA]</scope>
    <source>
        <strain evidence="2 3">SJTE-3</strain>
    </source>
</reference>
<dbReference type="RefSeq" id="WP_064581700.1">
    <property type="nucleotide sequence ID" value="NZ_CP015878.1"/>
</dbReference>
<evidence type="ECO:0000313" key="3">
    <source>
        <dbReference type="Proteomes" id="UP000077748"/>
    </source>
</evidence>
<proteinExistence type="predicted"/>
<feature type="region of interest" description="Disordered" evidence="1">
    <location>
        <begin position="215"/>
        <end position="241"/>
    </location>
</feature>